<dbReference type="InterPro" id="IPR036388">
    <property type="entry name" value="WH-like_DNA-bd_sf"/>
</dbReference>
<dbReference type="SUPFAM" id="SSF55781">
    <property type="entry name" value="GAF domain-like"/>
    <property type="match status" value="1"/>
</dbReference>
<dbReference type="GO" id="GO:0005525">
    <property type="term" value="F:GTP binding"/>
    <property type="evidence" value="ECO:0007669"/>
    <property type="project" value="InterPro"/>
</dbReference>
<dbReference type="NCBIfam" id="NF003170">
    <property type="entry name" value="PRK04158.1"/>
    <property type="match status" value="1"/>
</dbReference>
<dbReference type="Pfam" id="PF08222">
    <property type="entry name" value="HTH_CodY"/>
    <property type="match status" value="1"/>
</dbReference>
<keyword evidence="5 7" id="KW-0804">Transcription</keyword>
<dbReference type="PANTHER" id="PTHR40062">
    <property type="entry name" value="GTP-SENSING TRANSCRIPTIONAL PLEIOTROPIC REPRESSOR CODY"/>
    <property type="match status" value="1"/>
</dbReference>
<dbReference type="InterPro" id="IPR036390">
    <property type="entry name" value="WH_DNA-bd_sf"/>
</dbReference>
<organism evidence="10">
    <name type="scientific">Caldicellulosiruptor owensensis</name>
    <dbReference type="NCBI Taxonomy" id="55205"/>
    <lineage>
        <taxon>Bacteria</taxon>
        <taxon>Bacillati</taxon>
        <taxon>Bacillota</taxon>
        <taxon>Bacillota incertae sedis</taxon>
        <taxon>Caldicellulosiruptorales</taxon>
        <taxon>Caldicellulosiruptoraceae</taxon>
        <taxon>Caldicellulosiruptor</taxon>
    </lineage>
</organism>
<evidence type="ECO:0000259" key="8">
    <source>
        <dbReference type="Pfam" id="PF06018"/>
    </source>
</evidence>
<keyword evidence="2 7" id="KW-0678">Repressor</keyword>
<comment type="caution">
    <text evidence="10">The sequence shown here is derived from an EMBL/GenBank/DDBJ whole genome shotgun (WGS) entry which is preliminary data.</text>
</comment>
<evidence type="ECO:0000256" key="3">
    <source>
        <dbReference type="ARBA" id="ARBA00023015"/>
    </source>
</evidence>
<evidence type="ECO:0000256" key="6">
    <source>
        <dbReference type="ARBA" id="ARBA00034538"/>
    </source>
</evidence>
<keyword evidence="1 7" id="KW-0963">Cytoplasm</keyword>
<dbReference type="InterPro" id="IPR029016">
    <property type="entry name" value="GAF-like_dom_sf"/>
</dbReference>
<accession>A0A7C5V315</accession>
<dbReference type="PANTHER" id="PTHR40062:SF1">
    <property type="entry name" value="GLOBAL TRANSCRIPTIONAL REGULATOR CODY"/>
    <property type="match status" value="1"/>
</dbReference>
<evidence type="ECO:0000256" key="7">
    <source>
        <dbReference type="HAMAP-Rule" id="MF_00621"/>
    </source>
</evidence>
<dbReference type="GO" id="GO:0005737">
    <property type="term" value="C:cytoplasm"/>
    <property type="evidence" value="ECO:0007669"/>
    <property type="project" value="UniProtKB-SubCell"/>
</dbReference>
<comment type="function">
    <text evidence="7">DNA-binding global transcriptional regulator which is involved in the adaptive response to starvation and acts by directly or indirectly controlling the expression of numerous genes in response to nutrient availability. During rapid exponential growth, CodY is highly active and represses genes whose products allow adaptation to nutrient depletion.</text>
</comment>
<sequence length="264" mass="29922">MQQSLLEKIRKLNRIIQSKDKEVLDFERLCSVVGDVTDSSIFFIDKDGKVICKYIMPFVNVDIKLSDEKKIGDKLQKFFWWFVDTRANMKFSDITRIAEIESKAGGENDLLCTSVPVIGGGRRFGTVLAFKSFSAFTEEDIIVLEYASTVIGLELLNLSKEEDEEKKKKREMIKSAIETLSVSELEALVHVFDELKGNEGLLVASRIADKVGITRSVIVNALRKFESAGLIETRSLGLKGTYIKVLNEMVRDEIEKQKEKLKLK</sequence>
<dbReference type="Gene3D" id="1.10.10.10">
    <property type="entry name" value="Winged helix-like DNA-binding domain superfamily/Winged helix DNA-binding domain"/>
    <property type="match status" value="1"/>
</dbReference>
<feature type="domain" description="Global transcriptional regulator CodY C-terminal" evidence="9">
    <location>
        <begin position="199"/>
        <end position="256"/>
    </location>
</feature>
<reference evidence="10" key="1">
    <citation type="journal article" date="2020" name="mSystems">
        <title>Genome- and Community-Level Interaction Insights into Carbon Utilization and Element Cycling Functions of Hydrothermarchaeota in Hydrothermal Sediment.</title>
        <authorList>
            <person name="Zhou Z."/>
            <person name="Liu Y."/>
            <person name="Xu W."/>
            <person name="Pan J."/>
            <person name="Luo Z.H."/>
            <person name="Li M."/>
        </authorList>
    </citation>
    <scope>NUCLEOTIDE SEQUENCE [LARGE SCALE GENOMIC DNA]</scope>
    <source>
        <strain evidence="10">SpSt-102</strain>
    </source>
</reference>
<dbReference type="Pfam" id="PF06018">
    <property type="entry name" value="CodY"/>
    <property type="match status" value="1"/>
</dbReference>
<dbReference type="PIRSF" id="PIRSF011572">
    <property type="entry name" value="GTP_sensing_CodY"/>
    <property type="match status" value="1"/>
</dbReference>
<evidence type="ECO:0000256" key="5">
    <source>
        <dbReference type="ARBA" id="ARBA00023163"/>
    </source>
</evidence>
<evidence type="ECO:0000313" key="10">
    <source>
        <dbReference type="EMBL" id="HHS02347.1"/>
    </source>
</evidence>
<dbReference type="EMBL" id="DRUZ01000096">
    <property type="protein sequence ID" value="HHS02347.1"/>
    <property type="molecule type" value="Genomic_DNA"/>
</dbReference>
<feature type="DNA-binding region" description="H-T-H motif" evidence="7">
    <location>
        <begin position="204"/>
        <end position="223"/>
    </location>
</feature>
<evidence type="ECO:0000256" key="1">
    <source>
        <dbReference type="ARBA" id="ARBA00022490"/>
    </source>
</evidence>
<dbReference type="InterPro" id="IPR014154">
    <property type="entry name" value="CodY"/>
</dbReference>
<dbReference type="Gene3D" id="3.30.450.40">
    <property type="match status" value="1"/>
</dbReference>
<feature type="region of interest" description="GAF domain" evidence="7">
    <location>
        <begin position="1"/>
        <end position="156"/>
    </location>
</feature>
<comment type="similarity">
    <text evidence="7">Belongs to the CodY family.</text>
</comment>
<dbReference type="InterPro" id="IPR010312">
    <property type="entry name" value="Transc_reg_CodY_N"/>
</dbReference>
<protein>
    <recommendedName>
        <fullName evidence="6 7">Global transcriptional regulator CodY</fullName>
    </recommendedName>
</protein>
<dbReference type="GO" id="GO:0003700">
    <property type="term" value="F:DNA-binding transcription factor activity"/>
    <property type="evidence" value="ECO:0007669"/>
    <property type="project" value="InterPro"/>
</dbReference>
<dbReference type="GO" id="GO:0045892">
    <property type="term" value="P:negative regulation of DNA-templated transcription"/>
    <property type="evidence" value="ECO:0007669"/>
    <property type="project" value="UniProtKB-UniRule"/>
</dbReference>
<feature type="domain" description="Global transcriptional regulator CodY N-terminal" evidence="8">
    <location>
        <begin position="4"/>
        <end position="179"/>
    </location>
</feature>
<evidence type="ECO:0000256" key="4">
    <source>
        <dbReference type="ARBA" id="ARBA00023125"/>
    </source>
</evidence>
<keyword evidence="3 7" id="KW-0805">Transcription regulation</keyword>
<dbReference type="AlphaFoldDB" id="A0A7C5V315"/>
<dbReference type="HAMAP" id="MF_00621">
    <property type="entry name" value="HTH_type_CodY"/>
    <property type="match status" value="1"/>
</dbReference>
<evidence type="ECO:0000256" key="2">
    <source>
        <dbReference type="ARBA" id="ARBA00022491"/>
    </source>
</evidence>
<evidence type="ECO:0000259" key="9">
    <source>
        <dbReference type="Pfam" id="PF08222"/>
    </source>
</evidence>
<dbReference type="InterPro" id="IPR013198">
    <property type="entry name" value="GTP_trans_reg_CodY_C"/>
</dbReference>
<name>A0A7C5V315_9FIRM</name>
<dbReference type="GO" id="GO:0003677">
    <property type="term" value="F:DNA binding"/>
    <property type="evidence" value="ECO:0007669"/>
    <property type="project" value="UniProtKB-UniRule"/>
</dbReference>
<keyword evidence="4 7" id="KW-0238">DNA-binding</keyword>
<gene>
    <name evidence="7 10" type="primary">codY</name>
    <name evidence="10" type="ORF">ENL71_07650</name>
</gene>
<comment type="subcellular location">
    <subcellularLocation>
        <location evidence="7">Cytoplasm</location>
    </subcellularLocation>
</comment>
<dbReference type="SUPFAM" id="SSF46785">
    <property type="entry name" value="Winged helix' DNA-binding domain"/>
    <property type="match status" value="1"/>
</dbReference>
<proteinExistence type="inferred from homology"/>